<dbReference type="SUPFAM" id="SSF54106">
    <property type="entry name" value="LysM domain"/>
    <property type="match status" value="1"/>
</dbReference>
<accession>A0A7G9G0Q3</accession>
<dbReference type="Pfam" id="PF01476">
    <property type="entry name" value="LysM"/>
    <property type="match status" value="1"/>
</dbReference>
<gene>
    <name evidence="2" type="ORF">H9Q78_07735</name>
</gene>
<keyword evidence="3" id="KW-1185">Reference proteome</keyword>
<dbReference type="Gene3D" id="3.10.350.10">
    <property type="entry name" value="LysM domain"/>
    <property type="match status" value="1"/>
</dbReference>
<feature type="domain" description="LysM" evidence="1">
    <location>
        <begin position="469"/>
        <end position="512"/>
    </location>
</feature>
<dbReference type="InterPro" id="IPR036779">
    <property type="entry name" value="LysM_dom_sf"/>
</dbReference>
<dbReference type="InterPro" id="IPR024300">
    <property type="entry name" value="SipL_SPOCS_dom"/>
</dbReference>
<dbReference type="KEGG" id="qdo:H9Q78_07735"/>
<dbReference type="PROSITE" id="PS51782">
    <property type="entry name" value="LYSM"/>
    <property type="match status" value="1"/>
</dbReference>
<dbReference type="RefSeq" id="WP_249300710.1">
    <property type="nucleotide sequence ID" value="NZ_CP060634.1"/>
</dbReference>
<evidence type="ECO:0000313" key="3">
    <source>
        <dbReference type="Proteomes" id="UP000515823"/>
    </source>
</evidence>
<reference evidence="2 3" key="1">
    <citation type="submission" date="2020-08" db="EMBL/GenBank/DDBJ databases">
        <authorList>
            <person name="Liu C."/>
            <person name="Sun Q."/>
        </authorList>
    </citation>
    <scope>NUCLEOTIDE SEQUENCE [LARGE SCALE GENOMIC DNA]</scope>
    <source>
        <strain evidence="2 3">NSJ-38</strain>
    </source>
</reference>
<protein>
    <submittedName>
        <fullName evidence="2">DUF3794 domain-containing protein</fullName>
    </submittedName>
</protein>
<dbReference type="SMART" id="SM00257">
    <property type="entry name" value="LysM"/>
    <property type="match status" value="1"/>
</dbReference>
<dbReference type="Pfam" id="PF12673">
    <property type="entry name" value="SipL"/>
    <property type="match status" value="3"/>
</dbReference>
<dbReference type="InterPro" id="IPR018392">
    <property type="entry name" value="LysM"/>
</dbReference>
<dbReference type="CDD" id="cd00118">
    <property type="entry name" value="LysM"/>
    <property type="match status" value="1"/>
</dbReference>
<proteinExistence type="predicted"/>
<organism evidence="2 3">
    <name type="scientific">Qiania dongpingensis</name>
    <dbReference type="NCBI Taxonomy" id="2763669"/>
    <lineage>
        <taxon>Bacteria</taxon>
        <taxon>Bacillati</taxon>
        <taxon>Bacillota</taxon>
        <taxon>Clostridia</taxon>
        <taxon>Lachnospirales</taxon>
        <taxon>Lachnospiraceae</taxon>
        <taxon>Qiania</taxon>
    </lineage>
</organism>
<evidence type="ECO:0000259" key="1">
    <source>
        <dbReference type="PROSITE" id="PS51782"/>
    </source>
</evidence>
<dbReference type="Proteomes" id="UP000515823">
    <property type="component" value="Chromosome"/>
</dbReference>
<sequence>MELKKKSIRMCRLKKKTVSQITMDDDFIVPDVKPDIEKIILDDGDVEIEEIKRLTEKVELRGKLSYRLLYHPGEGGQIQAMKGTIPFDEYVNIPELEDKDYLQADAEIEDLTIELIHSRKINVKAIVTFRLTVEGLDEQMAVTEVEDEEPVEMLMRAIRAAQAAVCQKDTYRVKEELEIGSSQPDIEELLWSQCRIRNVQTKPLDGKLSIQGTLAVFCVYRGPEAHIPPQWVERELPFAGTMDIPDATEDMYPEISVRLAHCQLEEQPDFDGENRSIALDAVLELDIKLYEEESIQIVTDVYSPAKELEPEYLPAEVEEILVKNSSKTRLSDKVKSRTGDNILQICHVDGSIKLDDMRVVEGGLQLEGALCLKILYMTDSDSYPLQSMKGVVPFQYKVEAKGINEQCIYQLNTGLEQLSAVMMGGGEIEVKAVILFDLLVRKKMNEQMITGISEQPVDLETVQKLPGIVVYVVQPEDTLWKIAKRFHATVDSLRSANNLNEEPLAPGKRLMVIKQVEEIF</sequence>
<dbReference type="EMBL" id="CP060634">
    <property type="protein sequence ID" value="QNM04385.1"/>
    <property type="molecule type" value="Genomic_DNA"/>
</dbReference>
<dbReference type="AlphaFoldDB" id="A0A7G9G0Q3"/>
<name>A0A7G9G0Q3_9FIRM</name>
<evidence type="ECO:0000313" key="2">
    <source>
        <dbReference type="EMBL" id="QNM04385.1"/>
    </source>
</evidence>